<comment type="caution">
    <text evidence="1">The sequence shown here is derived from an EMBL/GenBank/DDBJ whole genome shotgun (WGS) entry which is preliminary data.</text>
</comment>
<reference evidence="1 2" key="1">
    <citation type="submission" date="2016-10" db="EMBL/GenBank/DDBJ databases">
        <title>Draft genome sequences of four alkaliphilic bacteria belonging to the Anaerobacillus genus.</title>
        <authorList>
            <person name="Bassil N.M."/>
            <person name="Lloyd J.R."/>
        </authorList>
    </citation>
    <scope>NUCLEOTIDE SEQUENCE [LARGE SCALE GENOMIC DNA]</scope>
    <source>
        <strain evidence="1 2">DSM 18345</strain>
    </source>
</reference>
<dbReference type="Proteomes" id="UP000179524">
    <property type="component" value="Unassembled WGS sequence"/>
</dbReference>
<name>A0A1S2LKV0_9BACI</name>
<organism evidence="1 2">
    <name type="scientific">Anaerobacillus alkalilacustris</name>
    <dbReference type="NCBI Taxonomy" id="393763"/>
    <lineage>
        <taxon>Bacteria</taxon>
        <taxon>Bacillati</taxon>
        <taxon>Bacillota</taxon>
        <taxon>Bacilli</taxon>
        <taxon>Bacillales</taxon>
        <taxon>Bacillaceae</taxon>
        <taxon>Anaerobacillus</taxon>
    </lineage>
</organism>
<dbReference type="EMBL" id="MLQR01000030">
    <property type="protein sequence ID" value="OIJ12693.1"/>
    <property type="molecule type" value="Genomic_DNA"/>
</dbReference>
<evidence type="ECO:0000313" key="1">
    <source>
        <dbReference type="EMBL" id="OIJ12693.1"/>
    </source>
</evidence>
<gene>
    <name evidence="1" type="ORF">BKP37_12905</name>
</gene>
<dbReference type="OrthoDB" id="2970866at2"/>
<sequence>MSNQLELNDLFDKVIYVKGRVWTIYATTGKCESEGVWAYEGVKPYPNFKFDSTCPYHNEKYQISFFFKETALEGLIEGNEIDNCMKQMKREDKKKLTRKKAIEFYVHLTGHTKSFVSKNLVEKFNDTYSFAPGSLCYDLWKSEGALLLSHNLEGHTNMSWFDFITFKPHSRLNDKHWEAVKEEIIDHYKEWKGIE</sequence>
<dbReference type="RefSeq" id="WP_071310013.1">
    <property type="nucleotide sequence ID" value="NZ_MLQR01000030.1"/>
</dbReference>
<proteinExistence type="predicted"/>
<dbReference type="AlphaFoldDB" id="A0A1S2LKV0"/>
<keyword evidence="2" id="KW-1185">Reference proteome</keyword>
<accession>A0A1S2LKV0</accession>
<protein>
    <submittedName>
        <fullName evidence="1">Uncharacterized protein</fullName>
    </submittedName>
</protein>
<evidence type="ECO:0000313" key="2">
    <source>
        <dbReference type="Proteomes" id="UP000179524"/>
    </source>
</evidence>